<dbReference type="EMBL" id="SNRW01000131">
    <property type="protein sequence ID" value="KAA6403170.1"/>
    <property type="molecule type" value="Genomic_DNA"/>
</dbReference>
<evidence type="ECO:0000313" key="2">
    <source>
        <dbReference type="EMBL" id="KAA6403170.1"/>
    </source>
</evidence>
<gene>
    <name evidence="2" type="ORF">EZS28_001296</name>
</gene>
<sequence>MESEGIHDRKNKIGILPSEKTLTANHNNPHPKETELNNKLTHEIMQIRGLHNDGLNNTSDLQDMELHAIDRRIRTTTQQTKQQLSNSRSQRLGDAIPQRVQLQMEESQIIHPSTNTSIKQSVTENEIRQSTGNNNSTDLAGTIIVHQTKEFTHQILFTWIFREKSGDGTENERLGSKASTRQSGHHASGPVADVGRDILMRRMKLRGFSEEGVSLLFNRQSNHTVEKARYL</sequence>
<proteinExistence type="predicted"/>
<accession>A0A5J4X7E7</accession>
<evidence type="ECO:0000313" key="3">
    <source>
        <dbReference type="Proteomes" id="UP000324800"/>
    </source>
</evidence>
<evidence type="ECO:0000256" key="1">
    <source>
        <dbReference type="SAM" id="MobiDB-lite"/>
    </source>
</evidence>
<comment type="caution">
    <text evidence="2">The sequence shown here is derived from an EMBL/GenBank/DDBJ whole genome shotgun (WGS) entry which is preliminary data.</text>
</comment>
<feature type="region of interest" description="Disordered" evidence="1">
    <location>
        <begin position="115"/>
        <end position="134"/>
    </location>
</feature>
<dbReference type="Proteomes" id="UP000324800">
    <property type="component" value="Unassembled WGS sequence"/>
</dbReference>
<reference evidence="2 3" key="1">
    <citation type="submission" date="2019-03" db="EMBL/GenBank/DDBJ databases">
        <title>Single cell metagenomics reveals metabolic interactions within the superorganism composed of flagellate Streblomastix strix and complex community of Bacteroidetes bacteria on its surface.</title>
        <authorList>
            <person name="Treitli S.C."/>
            <person name="Kolisko M."/>
            <person name="Husnik F."/>
            <person name="Keeling P."/>
            <person name="Hampl V."/>
        </authorList>
    </citation>
    <scope>NUCLEOTIDE SEQUENCE [LARGE SCALE GENOMIC DNA]</scope>
    <source>
        <strain evidence="2">ST1C</strain>
    </source>
</reference>
<protein>
    <submittedName>
        <fullName evidence="2">Uncharacterized protein</fullName>
    </submittedName>
</protein>
<name>A0A5J4X7E7_9EUKA</name>
<organism evidence="2 3">
    <name type="scientific">Streblomastix strix</name>
    <dbReference type="NCBI Taxonomy" id="222440"/>
    <lineage>
        <taxon>Eukaryota</taxon>
        <taxon>Metamonada</taxon>
        <taxon>Preaxostyla</taxon>
        <taxon>Oxymonadida</taxon>
        <taxon>Streblomastigidae</taxon>
        <taxon>Streblomastix</taxon>
    </lineage>
</organism>
<dbReference type="AlphaFoldDB" id="A0A5J4X7E7"/>
<feature type="region of interest" description="Disordered" evidence="1">
    <location>
        <begin position="1"/>
        <end position="35"/>
    </location>
</feature>
<feature type="region of interest" description="Disordered" evidence="1">
    <location>
        <begin position="167"/>
        <end position="193"/>
    </location>
</feature>